<accession>A0A0S4QH17</accession>
<dbReference type="CDD" id="cd07089">
    <property type="entry name" value="ALDH_CddD-AldA-like"/>
    <property type="match status" value="1"/>
</dbReference>
<dbReference type="PANTHER" id="PTHR42804:SF1">
    <property type="entry name" value="ALDEHYDE DEHYDROGENASE-RELATED"/>
    <property type="match status" value="1"/>
</dbReference>
<proteinExistence type="inferred from homology"/>
<dbReference type="Proteomes" id="UP000198802">
    <property type="component" value="Unassembled WGS sequence"/>
</dbReference>
<keyword evidence="7" id="KW-1185">Reference proteome</keyword>
<comment type="similarity">
    <text evidence="1 4">Belongs to the aldehyde dehydrogenase family.</text>
</comment>
<dbReference type="FunFam" id="3.40.605.10:FF:000007">
    <property type="entry name" value="NAD/NADP-dependent betaine aldehyde dehydrogenase"/>
    <property type="match status" value="1"/>
</dbReference>
<protein>
    <submittedName>
        <fullName evidence="6">Aldehyde dehydrogenase (NAD+)</fullName>
    </submittedName>
</protein>
<dbReference type="RefSeq" id="WP_091272735.1">
    <property type="nucleotide sequence ID" value="NZ_FAOZ01000003.1"/>
</dbReference>
<dbReference type="InterPro" id="IPR016161">
    <property type="entry name" value="Ald_DH/histidinol_DH"/>
</dbReference>
<dbReference type="InterPro" id="IPR016163">
    <property type="entry name" value="Ald_DH_C"/>
</dbReference>
<dbReference type="Gene3D" id="3.40.309.10">
    <property type="entry name" value="Aldehyde Dehydrogenase, Chain A, domain 2"/>
    <property type="match status" value="1"/>
</dbReference>
<dbReference type="GO" id="GO:0016620">
    <property type="term" value="F:oxidoreductase activity, acting on the aldehyde or oxo group of donors, NAD or NADP as acceptor"/>
    <property type="evidence" value="ECO:0007669"/>
    <property type="project" value="InterPro"/>
</dbReference>
<evidence type="ECO:0000259" key="5">
    <source>
        <dbReference type="Pfam" id="PF00171"/>
    </source>
</evidence>
<dbReference type="PANTHER" id="PTHR42804">
    <property type="entry name" value="ALDEHYDE DEHYDROGENASE"/>
    <property type="match status" value="1"/>
</dbReference>
<dbReference type="InterPro" id="IPR016162">
    <property type="entry name" value="Ald_DH_N"/>
</dbReference>
<gene>
    <name evidence="6" type="ORF">Ga0074812_103354</name>
</gene>
<dbReference type="SUPFAM" id="SSF53720">
    <property type="entry name" value="ALDH-like"/>
    <property type="match status" value="1"/>
</dbReference>
<dbReference type="Pfam" id="PF00171">
    <property type="entry name" value="Aldedh"/>
    <property type="match status" value="1"/>
</dbReference>
<evidence type="ECO:0000313" key="7">
    <source>
        <dbReference type="Proteomes" id="UP000198802"/>
    </source>
</evidence>
<dbReference type="InterPro" id="IPR015590">
    <property type="entry name" value="Aldehyde_DH_dom"/>
</dbReference>
<evidence type="ECO:0000256" key="4">
    <source>
        <dbReference type="RuleBase" id="RU003345"/>
    </source>
</evidence>
<dbReference type="AlphaFoldDB" id="A0A0S4QH17"/>
<keyword evidence="2 4" id="KW-0560">Oxidoreductase</keyword>
<sequence length="499" mass="52445">MSDISAAPADTSVFSEPRLLIGGALVQARAGRTFTNINPATEQVLGLVADAGADDMDAAVAAARTAFDTTDWSTNTQLRLRCLRQLSEALERYKEDLRGLTVAEIGAPVSLTHGPHLDAALGIVSYTADLAEKYAWDTDHGVYDSPVTYSTSRRVVAREPVGVVAAITPWNVPMQINLAKVVPALAAGNTVVLKPAPDSPWTATVLGRLVAEETDIPAGVFNVVTTSDNQVAQRLAEDPRVDMISFTGSTAVGRRLMAAAAPTIKKTFLELGGKSAHIVCDDADLGKVIPMAATVACFHSGQGCAIDSRLLVARPLYDDAVAAMSEALANFPYGDPTDPSVLMGPQISAVQRQRVLDLIAVGVAEGQKVAVGGGVPAHLPTGFFTEPTLFVDVDPDSAVAQQEFFGPVAVMIPFDTDDDAVRIANNSIYGLAGSVSSGSLDRAMGIARRVRTGSINVNGGQYYAPDMPFGGYRQSGLGREMGVPGFEEYLETKVIAVGV</sequence>
<feature type="domain" description="Aldehyde dehydrogenase" evidence="5">
    <location>
        <begin position="29"/>
        <end position="495"/>
    </location>
</feature>
<reference evidence="7" key="1">
    <citation type="submission" date="2015-11" db="EMBL/GenBank/DDBJ databases">
        <authorList>
            <person name="Varghese N."/>
        </authorList>
    </citation>
    <scope>NUCLEOTIDE SEQUENCE [LARGE SCALE GENOMIC DNA]</scope>
    <source>
        <strain evidence="7">DSM 45899</strain>
    </source>
</reference>
<evidence type="ECO:0000256" key="2">
    <source>
        <dbReference type="ARBA" id="ARBA00023002"/>
    </source>
</evidence>
<name>A0A0S4QH17_9ACTN</name>
<evidence type="ECO:0000256" key="3">
    <source>
        <dbReference type="PROSITE-ProRule" id="PRU10007"/>
    </source>
</evidence>
<dbReference type="EMBL" id="FAOZ01000003">
    <property type="protein sequence ID" value="CUU54864.1"/>
    <property type="molecule type" value="Genomic_DNA"/>
</dbReference>
<organism evidence="6 7">
    <name type="scientific">Parafrankia irregularis</name>
    <dbReference type="NCBI Taxonomy" id="795642"/>
    <lineage>
        <taxon>Bacteria</taxon>
        <taxon>Bacillati</taxon>
        <taxon>Actinomycetota</taxon>
        <taxon>Actinomycetes</taxon>
        <taxon>Frankiales</taxon>
        <taxon>Frankiaceae</taxon>
        <taxon>Parafrankia</taxon>
    </lineage>
</organism>
<dbReference type="PROSITE" id="PS00687">
    <property type="entry name" value="ALDEHYDE_DEHYDR_GLU"/>
    <property type="match status" value="1"/>
</dbReference>
<evidence type="ECO:0000256" key="1">
    <source>
        <dbReference type="ARBA" id="ARBA00009986"/>
    </source>
</evidence>
<feature type="active site" evidence="3">
    <location>
        <position position="270"/>
    </location>
</feature>
<evidence type="ECO:0000313" key="6">
    <source>
        <dbReference type="EMBL" id="CUU54864.1"/>
    </source>
</evidence>
<dbReference type="Gene3D" id="3.40.605.10">
    <property type="entry name" value="Aldehyde Dehydrogenase, Chain A, domain 1"/>
    <property type="match status" value="1"/>
</dbReference>
<dbReference type="InterPro" id="IPR029510">
    <property type="entry name" value="Ald_DH_CS_GLU"/>
</dbReference>